<evidence type="ECO:0000259" key="8">
    <source>
        <dbReference type="SMART" id="SM01166"/>
    </source>
</evidence>
<dbReference type="FunFam" id="2.130.10.10:FF:000003">
    <property type="entry name" value="Coronin"/>
    <property type="match status" value="1"/>
</dbReference>
<dbReference type="InterPro" id="IPR019775">
    <property type="entry name" value="WD40_repeat_CS"/>
</dbReference>
<feature type="compositionally biased region" description="Basic and acidic residues" evidence="7">
    <location>
        <begin position="56"/>
        <end position="66"/>
    </location>
</feature>
<dbReference type="SMART" id="SM00320">
    <property type="entry name" value="WD40"/>
    <property type="match status" value="3"/>
</dbReference>
<dbReference type="Proteomes" id="UP000472265">
    <property type="component" value="Chromosome 5"/>
</dbReference>
<feature type="compositionally biased region" description="Polar residues" evidence="7">
    <location>
        <begin position="255"/>
        <end position="276"/>
    </location>
</feature>
<dbReference type="InterPro" id="IPR015505">
    <property type="entry name" value="Coronin"/>
</dbReference>
<gene>
    <name evidence="9" type="primary">CORO1C</name>
    <name evidence="9" type="synonym">coro1ca</name>
</gene>
<feature type="compositionally biased region" description="Polar residues" evidence="7">
    <location>
        <begin position="476"/>
        <end position="490"/>
    </location>
</feature>
<dbReference type="GO" id="GO:0001755">
    <property type="term" value="P:neural crest cell migration"/>
    <property type="evidence" value="ECO:0007669"/>
    <property type="project" value="TreeGrafter"/>
</dbReference>
<evidence type="ECO:0000256" key="3">
    <source>
        <dbReference type="ARBA" id="ARBA00023054"/>
    </source>
</evidence>
<feature type="compositionally biased region" description="Basic and acidic residues" evidence="7">
    <location>
        <begin position="403"/>
        <end position="417"/>
    </location>
</feature>
<feature type="repeat" description="WD" evidence="4">
    <location>
        <begin position="827"/>
        <end position="869"/>
    </location>
</feature>
<reference evidence="9" key="1">
    <citation type="submission" date="2021-04" db="EMBL/GenBank/DDBJ databases">
        <authorList>
            <consortium name="Wellcome Sanger Institute Data Sharing"/>
        </authorList>
    </citation>
    <scope>NUCLEOTIDE SEQUENCE [LARGE SCALE GENOMIC DNA]</scope>
</reference>
<evidence type="ECO:0000313" key="10">
    <source>
        <dbReference type="Proteomes" id="UP000472265"/>
    </source>
</evidence>
<dbReference type="InParanoid" id="A0A671X2Y6"/>
<feature type="compositionally biased region" description="Basic and acidic residues" evidence="7">
    <location>
        <begin position="610"/>
        <end position="629"/>
    </location>
</feature>
<reference evidence="9" key="3">
    <citation type="submission" date="2025-09" db="UniProtKB">
        <authorList>
            <consortium name="Ensembl"/>
        </authorList>
    </citation>
    <scope>IDENTIFICATION</scope>
</reference>
<feature type="domain" description="DUF1899" evidence="8">
    <location>
        <begin position="704"/>
        <end position="768"/>
    </location>
</feature>
<feature type="coiled-coil region" evidence="6">
    <location>
        <begin position="1141"/>
        <end position="1168"/>
    </location>
</feature>
<comment type="similarity">
    <text evidence="5">Belongs to the WD repeat coronin family.</text>
</comment>
<dbReference type="SUPFAM" id="SSF50978">
    <property type="entry name" value="WD40 repeat-like"/>
    <property type="match status" value="1"/>
</dbReference>
<name>A0A671X2Y6_SPAAU</name>
<evidence type="ECO:0000313" key="9">
    <source>
        <dbReference type="Ensembl" id="ENSSAUP00010045499.1"/>
    </source>
</evidence>
<dbReference type="Pfam" id="PF16300">
    <property type="entry name" value="WD40_4"/>
    <property type="match status" value="1"/>
</dbReference>
<dbReference type="InterPro" id="IPR036322">
    <property type="entry name" value="WD40_repeat_dom_sf"/>
</dbReference>
<reference evidence="9" key="2">
    <citation type="submission" date="2025-08" db="UniProtKB">
        <authorList>
            <consortium name="Ensembl"/>
        </authorList>
    </citation>
    <scope>IDENTIFICATION</scope>
</reference>
<keyword evidence="1 4" id="KW-0853">WD repeat</keyword>
<feature type="region of interest" description="Disordered" evidence="7">
    <location>
        <begin position="245"/>
        <end position="637"/>
    </location>
</feature>
<sequence length="1174" mass="128718">MGQNQDKLEGGEQALSGGSEEARPSPESGGAGSHTGDVMEGGSSGEEEEAGNARENSGEPDAHELDGSPGREPTTPSSERRINLCGSPSAEREVRQGGAAGKEGGGEGGRTARLVPQETDEKQKSSARGEQRTRAYKLHNQAKRQEKRTEKESNTMEYQDEGTGPREENQEENFSAGVSSERYGLTVTSEDANSRGDAEEDPVMVKMRRCGAHAGSEFVMSDQDETIMAEAADEDLKLCAGTVGRLSERKGPPSAQLQHPLKNSLQKESLSDVSDTIQRRAPKERTGNNTKEEMLTCEVQPVFNEHSSAKPKVTDPEDQREAGRPYQHMHMNETDSNPPSEPSSILEKLLKRNRKEKTPEVDDKDIADGNAKRILDTAATELSTDGAAQSDVNTPSVMKGRREKPPKEKPAAKDRHINGAGLKKTSDDLCSQPGVNRDTTRESADTNSLYSTADRQGSENIHSTDASAKEEKPSISPYTNRPSDNLQSAVSHERPSCDVSGVIAEESAPSSLSDAKSPPTNNDWQIAPDKTASTTVGPQVKSDGESRAEPPLSGSARSSDQSARRKKVKDSTEEAAAPAVDAGPDGHPVTAGLRQDPHMTLHTKNVASEHPYKKPVKESDDSVTMRDKSQSTPKPRPVSELIKETIQLHEKLQHHDRPKSVEVKPDEQGQSVKVAQMKAAFDAAQKSPDRAVERKPSMRKDMKRVVRCSKFRHVFGQPVKNDQCYDDIRVSRVTWDSALCTVNPKFVAIIVEASGGGAFLVLPLHKSGRIDKAYPTVCGHKGPVLDIEWCPHNDQVIASGSEDCTVMVWLIPENGLVTPMAEPVGVLEGHSKRVGIVAWHPTAHNVLLSAGCDNQIIIWNVGTCEAMITLEDMHPDIIYSACWNRNGSLIVTSCKDKAVRVIDPRKETIIAEKEKAHEGARPMRAIFLADGNVLTTGFSRMSERQLALWNPSNMEEAITVHEMDTSNGVLLPFYDADTNVVYLCGKGDSSIRYFEITDECPYVHYLNTFGSKEPQRGMGYMPKRGLDVNKCEIARFYKLHERKCEPIVMTVPRKSDLFQDDLYPDTAGPEPALEAEEWFDGKNGDPILISLKNGYVPVKNREFKVVKKNILDSKVTKNSENSSPANRSASPTPSIKSEAKLEEILKEIKSLKDLVSSQEKRIITLEEQMSKIAI</sequence>
<keyword evidence="3 6" id="KW-0175">Coiled coil</keyword>
<dbReference type="PANTHER" id="PTHR10856:SF10">
    <property type="entry name" value="CORONIN-1C"/>
    <property type="match status" value="1"/>
</dbReference>
<dbReference type="Pfam" id="PF00400">
    <property type="entry name" value="WD40"/>
    <property type="match status" value="3"/>
</dbReference>
<feature type="compositionally biased region" description="Polar residues" evidence="7">
    <location>
        <begin position="445"/>
        <end position="466"/>
    </location>
</feature>
<dbReference type="Pfam" id="PF08953">
    <property type="entry name" value="DUF1899"/>
    <property type="match status" value="1"/>
</dbReference>
<feature type="compositionally biased region" description="Gly residues" evidence="7">
    <location>
        <begin position="98"/>
        <end position="109"/>
    </location>
</feature>
<dbReference type="PROSITE" id="PS50294">
    <property type="entry name" value="WD_REPEATS_REGION"/>
    <property type="match status" value="2"/>
</dbReference>
<feature type="region of interest" description="Disordered" evidence="7">
    <location>
        <begin position="1"/>
        <end position="203"/>
    </location>
</feature>
<keyword evidence="10" id="KW-1185">Reference proteome</keyword>
<dbReference type="GeneTree" id="ENSGT00940000156488"/>
<feature type="compositionally biased region" description="Basic and acidic residues" evidence="7">
    <location>
        <begin position="1"/>
        <end position="10"/>
    </location>
</feature>
<protein>
    <recommendedName>
        <fullName evidence="5">Coronin</fullName>
    </recommendedName>
</protein>
<dbReference type="SMART" id="SM01166">
    <property type="entry name" value="DUF1899"/>
    <property type="match status" value="1"/>
</dbReference>
<feature type="compositionally biased region" description="Basic and acidic residues" evidence="7">
    <location>
        <begin position="119"/>
        <end position="133"/>
    </location>
</feature>
<dbReference type="InterPro" id="IPR001680">
    <property type="entry name" value="WD40_rpt"/>
</dbReference>
<proteinExistence type="inferred from homology"/>
<dbReference type="PROSITE" id="PS50082">
    <property type="entry name" value="WD_REPEATS_2"/>
    <property type="match status" value="2"/>
</dbReference>
<dbReference type="GO" id="GO:0051015">
    <property type="term" value="F:actin filament binding"/>
    <property type="evidence" value="ECO:0007669"/>
    <property type="project" value="TreeGrafter"/>
</dbReference>
<feature type="compositionally biased region" description="Low complexity" evidence="7">
    <location>
        <begin position="574"/>
        <end position="586"/>
    </location>
</feature>
<feature type="compositionally biased region" description="Basic and acidic residues" evidence="7">
    <location>
        <begin position="277"/>
        <end position="294"/>
    </location>
</feature>
<evidence type="ECO:0000256" key="5">
    <source>
        <dbReference type="RuleBase" id="RU280818"/>
    </source>
</evidence>
<dbReference type="InterPro" id="IPR015943">
    <property type="entry name" value="WD40/YVTN_repeat-like_dom_sf"/>
</dbReference>
<dbReference type="GO" id="GO:0007015">
    <property type="term" value="P:actin filament organization"/>
    <property type="evidence" value="ECO:0007669"/>
    <property type="project" value="TreeGrafter"/>
</dbReference>
<feature type="compositionally biased region" description="Polar residues" evidence="7">
    <location>
        <begin position="1118"/>
        <end position="1134"/>
    </location>
</feature>
<evidence type="ECO:0000256" key="1">
    <source>
        <dbReference type="ARBA" id="ARBA00022574"/>
    </source>
</evidence>
<evidence type="ECO:0000256" key="7">
    <source>
        <dbReference type="SAM" id="MobiDB-lite"/>
    </source>
</evidence>
<feature type="compositionally biased region" description="Polar residues" evidence="7">
    <location>
        <begin position="380"/>
        <end position="396"/>
    </location>
</feature>
<evidence type="ECO:0000256" key="6">
    <source>
        <dbReference type="SAM" id="Coils"/>
    </source>
</evidence>
<feature type="repeat" description="WD" evidence="4">
    <location>
        <begin position="777"/>
        <end position="809"/>
    </location>
</feature>
<feature type="compositionally biased region" description="Basic and acidic residues" evidence="7">
    <location>
        <begin position="143"/>
        <end position="154"/>
    </location>
</feature>
<dbReference type="SMART" id="SM01167">
    <property type="entry name" value="DUF1900"/>
    <property type="match status" value="1"/>
</dbReference>
<evidence type="ECO:0000256" key="2">
    <source>
        <dbReference type="ARBA" id="ARBA00022737"/>
    </source>
</evidence>
<dbReference type="AlphaFoldDB" id="A0A671X2Y6"/>
<evidence type="ECO:0000256" key="4">
    <source>
        <dbReference type="PROSITE-ProRule" id="PRU00221"/>
    </source>
</evidence>
<feature type="compositionally biased region" description="Basic and acidic residues" evidence="7">
    <location>
        <begin position="356"/>
        <end position="375"/>
    </location>
</feature>
<dbReference type="PANTHER" id="PTHR10856">
    <property type="entry name" value="CORONIN"/>
    <property type="match status" value="1"/>
</dbReference>
<feature type="compositionally biased region" description="Basic and acidic residues" evidence="7">
    <location>
        <begin position="312"/>
        <end position="323"/>
    </location>
</feature>
<dbReference type="Ensembl" id="ENSSAUT00010047830.1">
    <property type="protein sequence ID" value="ENSSAUP00010045499.1"/>
    <property type="gene ID" value="ENSSAUG00010018940.1"/>
</dbReference>
<organism evidence="9 10">
    <name type="scientific">Sparus aurata</name>
    <name type="common">Gilthead sea bream</name>
    <dbReference type="NCBI Taxonomy" id="8175"/>
    <lineage>
        <taxon>Eukaryota</taxon>
        <taxon>Metazoa</taxon>
        <taxon>Chordata</taxon>
        <taxon>Craniata</taxon>
        <taxon>Vertebrata</taxon>
        <taxon>Euteleostomi</taxon>
        <taxon>Actinopterygii</taxon>
        <taxon>Neopterygii</taxon>
        <taxon>Teleostei</taxon>
        <taxon>Neoteleostei</taxon>
        <taxon>Acanthomorphata</taxon>
        <taxon>Eupercaria</taxon>
        <taxon>Spariformes</taxon>
        <taxon>Sparidae</taxon>
        <taxon>Sparus</taxon>
    </lineage>
</organism>
<dbReference type="Gene3D" id="2.130.10.10">
    <property type="entry name" value="YVTN repeat-like/Quinoprotein amine dehydrogenase"/>
    <property type="match status" value="1"/>
</dbReference>
<keyword evidence="2 5" id="KW-0677">Repeat</keyword>
<accession>A0A671X2Y6</accession>
<dbReference type="InterPro" id="IPR015048">
    <property type="entry name" value="DUF1899"/>
</dbReference>
<feature type="region of interest" description="Disordered" evidence="7">
    <location>
        <begin position="1116"/>
        <end position="1135"/>
    </location>
</feature>
<dbReference type="PROSITE" id="PS00678">
    <property type="entry name" value="WD_REPEATS_1"/>
    <property type="match status" value="1"/>
</dbReference>
<feature type="compositionally biased region" description="Polar residues" evidence="7">
    <location>
        <begin position="508"/>
        <end position="524"/>
    </location>
</feature>